<dbReference type="Proteomes" id="UP000799444">
    <property type="component" value="Unassembled WGS sequence"/>
</dbReference>
<gene>
    <name evidence="2" type="ORF">EJ04DRAFT_581371</name>
</gene>
<feature type="region of interest" description="Disordered" evidence="1">
    <location>
        <begin position="404"/>
        <end position="436"/>
    </location>
</feature>
<feature type="compositionally biased region" description="Polar residues" evidence="1">
    <location>
        <begin position="621"/>
        <end position="633"/>
    </location>
</feature>
<reference evidence="2" key="1">
    <citation type="journal article" date="2020" name="Stud. Mycol.">
        <title>101 Dothideomycetes genomes: a test case for predicting lifestyles and emergence of pathogens.</title>
        <authorList>
            <person name="Haridas S."/>
            <person name="Albert R."/>
            <person name="Binder M."/>
            <person name="Bloem J."/>
            <person name="Labutti K."/>
            <person name="Salamov A."/>
            <person name="Andreopoulos B."/>
            <person name="Baker S."/>
            <person name="Barry K."/>
            <person name="Bills G."/>
            <person name="Bluhm B."/>
            <person name="Cannon C."/>
            <person name="Castanera R."/>
            <person name="Culley D."/>
            <person name="Daum C."/>
            <person name="Ezra D."/>
            <person name="Gonzalez J."/>
            <person name="Henrissat B."/>
            <person name="Kuo A."/>
            <person name="Liang C."/>
            <person name="Lipzen A."/>
            <person name="Lutzoni F."/>
            <person name="Magnuson J."/>
            <person name="Mondo S."/>
            <person name="Nolan M."/>
            <person name="Ohm R."/>
            <person name="Pangilinan J."/>
            <person name="Park H.-J."/>
            <person name="Ramirez L."/>
            <person name="Alfaro M."/>
            <person name="Sun H."/>
            <person name="Tritt A."/>
            <person name="Yoshinaga Y."/>
            <person name="Zwiers L.-H."/>
            <person name="Turgeon B."/>
            <person name="Goodwin S."/>
            <person name="Spatafora J."/>
            <person name="Crous P."/>
            <person name="Grigoriev I."/>
        </authorList>
    </citation>
    <scope>NUCLEOTIDE SEQUENCE</scope>
    <source>
        <strain evidence="2">CBS 125425</strain>
    </source>
</reference>
<keyword evidence="3" id="KW-1185">Reference proteome</keyword>
<feature type="compositionally biased region" description="Polar residues" evidence="1">
    <location>
        <begin position="416"/>
        <end position="431"/>
    </location>
</feature>
<dbReference type="AlphaFoldDB" id="A0A9P4QP90"/>
<feature type="compositionally biased region" description="Polar residues" evidence="1">
    <location>
        <begin position="503"/>
        <end position="518"/>
    </location>
</feature>
<feature type="compositionally biased region" description="Basic and acidic residues" evidence="1">
    <location>
        <begin position="468"/>
        <end position="479"/>
    </location>
</feature>
<feature type="compositionally biased region" description="Low complexity" evidence="1">
    <location>
        <begin position="62"/>
        <end position="76"/>
    </location>
</feature>
<feature type="compositionally biased region" description="Low complexity" evidence="1">
    <location>
        <begin position="543"/>
        <end position="562"/>
    </location>
</feature>
<dbReference type="OrthoDB" id="3798150at2759"/>
<dbReference type="EMBL" id="ML996282">
    <property type="protein sequence ID" value="KAF2728381.1"/>
    <property type="molecule type" value="Genomic_DNA"/>
</dbReference>
<sequence length="687" mass="74933">MFPTAGLFLQNLHPQRTPLIDDPDGQRVKPVKYFERKSAGRQSSGDIRSIATATRSAEDISSRPATSSYTTATSAQSRERGSYENDYFVLLVHRVQQDLAEAHRLLANHTVVDYYESFPDKQTYVEDVVSSVQQALNGIGAYVPGAVGNQNESGTVTMRQRLDRVMGNRKERLRQEAALLTSCHSSLTVALQDMQRVENAHADGAVQRIHEMPAQPWLRFDDGVMRSPYSRQKWRISQRNLSVPSITISEPSIVKIQSTELLDIQSINSIPFELLGSTPDDLADPDNLDLYAFPSRRSFDHRPPTRLSFDQMSPRRSLDQLVTTRSSFDNVRTPPIIIETSERPDVPESLAKASTIPIVARRLRPKAVLVRKPRRPSLPSELPYVTRQSSLFTDLAGWVLPGAERESNETGAGETESPSTPGTDASRSPVSPSDRVKSVVSVASVKTLESVPEHTDAVVSSSTIQETRFADDDSQETWKEISLQSSRPLETVSGAQPAEPPSHISTQPVPSAVRSETSMAPAPRPVPTVPADSFTDERRISVASTTSTATTATTATSPTSPTGGFSKSAKIITRGTRATRRPSYRAMTSSLDGVAPRDVQTDEDSGSPRLSADAASEAPTAGQSSTLSIQTESPDSDKKSPTRVDSVVKTAVEPVAEAVVGVVQATPSYVKRRRAQARRMQIAYGSD</sequence>
<organism evidence="2 3">
    <name type="scientific">Polyplosphaeria fusca</name>
    <dbReference type="NCBI Taxonomy" id="682080"/>
    <lineage>
        <taxon>Eukaryota</taxon>
        <taxon>Fungi</taxon>
        <taxon>Dikarya</taxon>
        <taxon>Ascomycota</taxon>
        <taxon>Pezizomycotina</taxon>
        <taxon>Dothideomycetes</taxon>
        <taxon>Pleosporomycetidae</taxon>
        <taxon>Pleosporales</taxon>
        <taxon>Tetraplosphaeriaceae</taxon>
        <taxon>Polyplosphaeria</taxon>
    </lineage>
</organism>
<name>A0A9P4QP90_9PLEO</name>
<evidence type="ECO:0000313" key="3">
    <source>
        <dbReference type="Proteomes" id="UP000799444"/>
    </source>
</evidence>
<feature type="compositionally biased region" description="Polar residues" evidence="1">
    <location>
        <begin position="40"/>
        <end position="55"/>
    </location>
</feature>
<feature type="region of interest" description="Disordered" evidence="1">
    <location>
        <begin position="450"/>
        <end position="646"/>
    </location>
</feature>
<proteinExistence type="predicted"/>
<evidence type="ECO:0000256" key="1">
    <source>
        <dbReference type="SAM" id="MobiDB-lite"/>
    </source>
</evidence>
<accession>A0A9P4QP90</accession>
<protein>
    <submittedName>
        <fullName evidence="2">Uncharacterized protein</fullName>
    </submittedName>
</protein>
<feature type="region of interest" description="Disordered" evidence="1">
    <location>
        <begin position="37"/>
        <end position="77"/>
    </location>
</feature>
<comment type="caution">
    <text evidence="2">The sequence shown here is derived from an EMBL/GenBank/DDBJ whole genome shotgun (WGS) entry which is preliminary data.</text>
</comment>
<evidence type="ECO:0000313" key="2">
    <source>
        <dbReference type="EMBL" id="KAF2728381.1"/>
    </source>
</evidence>